<sequence>MEDLLYMKDLHESIEGDEARPADLDDKKLAQLNQKVVGTIRSWIAQSVYHHATMESRAGVLWRKLEKIYEHPTIHNKANLMKRLVNLKYKEGRSITEYTSEFQGLVDQMTAMKIVLDDELQTLLLLNSLHVSVSFHVIGHRDYFTFYINGDYGHVRMRNEGAYKIVGIGDICLETSIDLAKKLIRSRDVVFFEDQIIGDAKKSDESQSFPEIPIIPTSISPPTVHDNHGGAGEDNNDGPTEPHKNEWVKAMQEEMKSLYENHTYDLVNLPKGKRALKNKWAYRLKTENNSHQWYQARLVVKSFAQKKGVDFEEIFSHVINMSSIQVVLGLVASLNLEIEQLDVKTTFLHGDLKEEIYMEQPEEFSVKDKEELVCKLEKSLYERKQAPKQCSEPCPTSEKEKQEMKGVSYTSTVGSLMHAMICTRLDIAHVVSVVSRFLSNPGKKHWTKVKWIRKYLRGTSKACLCFGGDKLVLQVYTDADMIGDVNSRKSI</sequence>
<organism evidence="1 2">
    <name type="scientific">Citrus sinensis</name>
    <name type="common">Sweet orange</name>
    <name type="synonym">Citrus aurantium var. sinensis</name>
    <dbReference type="NCBI Taxonomy" id="2711"/>
    <lineage>
        <taxon>Eukaryota</taxon>
        <taxon>Viridiplantae</taxon>
        <taxon>Streptophyta</taxon>
        <taxon>Embryophyta</taxon>
        <taxon>Tracheophyta</taxon>
        <taxon>Spermatophyta</taxon>
        <taxon>Magnoliopsida</taxon>
        <taxon>eudicotyledons</taxon>
        <taxon>Gunneridae</taxon>
        <taxon>Pentapetalae</taxon>
        <taxon>rosids</taxon>
        <taxon>malvids</taxon>
        <taxon>Sapindales</taxon>
        <taxon>Rutaceae</taxon>
        <taxon>Aurantioideae</taxon>
        <taxon>Citrus</taxon>
    </lineage>
</organism>
<accession>A0ACB8KC80</accession>
<gene>
    <name evidence="1" type="ORF">KPL71_014512</name>
</gene>
<dbReference type="Proteomes" id="UP000829398">
    <property type="component" value="Chromosome 5"/>
</dbReference>
<evidence type="ECO:0000313" key="1">
    <source>
        <dbReference type="EMBL" id="KAH9751975.1"/>
    </source>
</evidence>
<dbReference type="EMBL" id="CM039174">
    <property type="protein sequence ID" value="KAH9751975.1"/>
    <property type="molecule type" value="Genomic_DNA"/>
</dbReference>
<name>A0ACB8KC80_CITSI</name>
<keyword evidence="2" id="KW-1185">Reference proteome</keyword>
<proteinExistence type="predicted"/>
<reference evidence="2" key="1">
    <citation type="journal article" date="2023" name="Hortic. Res.">
        <title>A chromosome-level phased genome enabling allele-level studies in sweet orange: a case study on citrus Huanglongbing tolerance.</title>
        <authorList>
            <person name="Wu B."/>
            <person name="Yu Q."/>
            <person name="Deng Z."/>
            <person name="Duan Y."/>
            <person name="Luo F."/>
            <person name="Gmitter F. Jr."/>
        </authorList>
    </citation>
    <scope>NUCLEOTIDE SEQUENCE [LARGE SCALE GENOMIC DNA]</scope>
    <source>
        <strain evidence="2">cv. Valencia</strain>
    </source>
</reference>
<comment type="caution">
    <text evidence="1">The sequence shown here is derived from an EMBL/GenBank/DDBJ whole genome shotgun (WGS) entry which is preliminary data.</text>
</comment>
<evidence type="ECO:0000313" key="2">
    <source>
        <dbReference type="Proteomes" id="UP000829398"/>
    </source>
</evidence>
<protein>
    <submittedName>
        <fullName evidence="1">Uncharacterized protein</fullName>
    </submittedName>
</protein>